<evidence type="ECO:0000313" key="2">
    <source>
        <dbReference type="EMBL" id="MFC4356609.1"/>
    </source>
</evidence>
<dbReference type="Pfam" id="PF24035">
    <property type="entry name" value="DUF7344"/>
    <property type="match status" value="1"/>
</dbReference>
<dbReference type="Proteomes" id="UP001595921">
    <property type="component" value="Unassembled WGS sequence"/>
</dbReference>
<evidence type="ECO:0000313" key="3">
    <source>
        <dbReference type="Proteomes" id="UP001595921"/>
    </source>
</evidence>
<dbReference type="InterPro" id="IPR055768">
    <property type="entry name" value="DUF7344"/>
</dbReference>
<name>A0ABD5P783_9EURY</name>
<sequence>MDDLFAVLKNDRRRETVRFVAGREGPTPLADIATHVAEGSASESASYRSAYVSLQQSHLPLLVEYGVVEYDPEEKLVSRGPTFESVVDYLAESPTGDDGGWRLDLGVAGTGLTLLVVDQFGVVGLGETGTVAVAVSTLAALCALNVGRLLGWVDR</sequence>
<organism evidence="2 3">
    <name type="scientific">Halobium salinum</name>
    <dbReference type="NCBI Taxonomy" id="1364940"/>
    <lineage>
        <taxon>Archaea</taxon>
        <taxon>Methanobacteriati</taxon>
        <taxon>Methanobacteriota</taxon>
        <taxon>Stenosarchaea group</taxon>
        <taxon>Halobacteria</taxon>
        <taxon>Halobacteriales</taxon>
        <taxon>Haloferacaceae</taxon>
        <taxon>Halobium</taxon>
    </lineage>
</organism>
<evidence type="ECO:0000259" key="1">
    <source>
        <dbReference type="Pfam" id="PF24035"/>
    </source>
</evidence>
<feature type="domain" description="DUF7344" evidence="1">
    <location>
        <begin position="5"/>
        <end position="78"/>
    </location>
</feature>
<proteinExistence type="predicted"/>
<dbReference type="RefSeq" id="WP_267625046.1">
    <property type="nucleotide sequence ID" value="NZ_JAODIW010000010.1"/>
</dbReference>
<comment type="caution">
    <text evidence="2">The sequence shown here is derived from an EMBL/GenBank/DDBJ whole genome shotgun (WGS) entry which is preliminary data.</text>
</comment>
<reference evidence="2 3" key="1">
    <citation type="journal article" date="2019" name="Int. J. Syst. Evol. Microbiol.">
        <title>The Global Catalogue of Microorganisms (GCM) 10K type strain sequencing project: providing services to taxonomists for standard genome sequencing and annotation.</title>
        <authorList>
            <consortium name="The Broad Institute Genomics Platform"/>
            <consortium name="The Broad Institute Genome Sequencing Center for Infectious Disease"/>
            <person name="Wu L."/>
            <person name="Ma J."/>
        </authorList>
    </citation>
    <scope>NUCLEOTIDE SEQUENCE [LARGE SCALE GENOMIC DNA]</scope>
    <source>
        <strain evidence="2 3">CGMCC 1.12553</strain>
    </source>
</reference>
<accession>A0ABD5P783</accession>
<dbReference type="EMBL" id="JBHSDS010000002">
    <property type="protein sequence ID" value="MFC4356609.1"/>
    <property type="molecule type" value="Genomic_DNA"/>
</dbReference>
<gene>
    <name evidence="2" type="ORF">ACFO0N_01460</name>
</gene>
<keyword evidence="3" id="KW-1185">Reference proteome</keyword>
<dbReference type="AlphaFoldDB" id="A0ABD5P783"/>
<protein>
    <recommendedName>
        <fullName evidence="1">DUF7344 domain-containing protein</fullName>
    </recommendedName>
</protein>